<dbReference type="EMBL" id="JAAKZX010000017">
    <property type="protein sequence ID" value="NGO42198.1"/>
    <property type="molecule type" value="Genomic_DNA"/>
</dbReference>
<evidence type="ECO:0000313" key="4">
    <source>
        <dbReference type="Proteomes" id="UP001518140"/>
    </source>
</evidence>
<dbReference type="InterPro" id="IPR052342">
    <property type="entry name" value="MCH/BMMD"/>
</dbReference>
<proteinExistence type="inferred from homology"/>
<dbReference type="Pfam" id="PF01575">
    <property type="entry name" value="MaoC_dehydratas"/>
    <property type="match status" value="1"/>
</dbReference>
<protein>
    <submittedName>
        <fullName evidence="3">Acyl dehydratase</fullName>
    </submittedName>
</protein>
<dbReference type="PANTHER" id="PTHR43664">
    <property type="entry name" value="MONOAMINE OXIDASE-RELATED"/>
    <property type="match status" value="1"/>
</dbReference>
<sequence>MTSEPTATATAATTEVPPLVRGLTYEDMPKGQVFRTARRTITETDLVNFITWGGFNEPLFWDATHAAEGGYTGRLVPGGLTYCIAEGLVLQTNVLHGTGLAFLHMELTVRGPVYVGDTLYAVVETTDSRPSSKPGRGVVTSRITVRNQRDEDVLVYTPVRLIRGRDYGAPTL</sequence>
<evidence type="ECO:0000313" key="3">
    <source>
        <dbReference type="EMBL" id="NGO42198.1"/>
    </source>
</evidence>
<dbReference type="InterPro" id="IPR029069">
    <property type="entry name" value="HotDog_dom_sf"/>
</dbReference>
<evidence type="ECO:0000256" key="1">
    <source>
        <dbReference type="ARBA" id="ARBA00005254"/>
    </source>
</evidence>
<keyword evidence="4" id="KW-1185">Reference proteome</keyword>
<evidence type="ECO:0000259" key="2">
    <source>
        <dbReference type="Pfam" id="PF01575"/>
    </source>
</evidence>
<dbReference type="SUPFAM" id="SSF54637">
    <property type="entry name" value="Thioesterase/thiol ester dehydrase-isomerase"/>
    <property type="match status" value="1"/>
</dbReference>
<gene>
    <name evidence="3" type="ORF">G6048_08475</name>
</gene>
<dbReference type="Gene3D" id="3.10.129.10">
    <property type="entry name" value="Hotdog Thioesterase"/>
    <property type="match status" value="1"/>
</dbReference>
<name>A0ABX0DK75_9ACTN</name>
<accession>A0ABX0DK75</accession>
<organism evidence="3 4">
    <name type="scientific">Streptomyces ureilyticus</name>
    <dbReference type="NCBI Taxonomy" id="1775131"/>
    <lineage>
        <taxon>Bacteria</taxon>
        <taxon>Bacillati</taxon>
        <taxon>Actinomycetota</taxon>
        <taxon>Actinomycetes</taxon>
        <taxon>Kitasatosporales</taxon>
        <taxon>Streptomycetaceae</taxon>
        <taxon>Streptomyces</taxon>
    </lineage>
</organism>
<dbReference type="RefSeq" id="WP_165338827.1">
    <property type="nucleotide sequence ID" value="NZ_JAAKZX010000017.1"/>
</dbReference>
<feature type="domain" description="MaoC-like" evidence="2">
    <location>
        <begin position="31"/>
        <end position="144"/>
    </location>
</feature>
<dbReference type="PANTHER" id="PTHR43664:SF1">
    <property type="entry name" value="BETA-METHYLMALYL-COA DEHYDRATASE"/>
    <property type="match status" value="1"/>
</dbReference>
<dbReference type="InterPro" id="IPR002539">
    <property type="entry name" value="MaoC-like_dom"/>
</dbReference>
<dbReference type="Proteomes" id="UP001518140">
    <property type="component" value="Unassembled WGS sequence"/>
</dbReference>
<comment type="caution">
    <text evidence="3">The sequence shown here is derived from an EMBL/GenBank/DDBJ whole genome shotgun (WGS) entry which is preliminary data.</text>
</comment>
<comment type="similarity">
    <text evidence="1">Belongs to the enoyl-CoA hydratase/isomerase family.</text>
</comment>
<reference evidence="3 4" key="1">
    <citation type="submission" date="2020-02" db="EMBL/GenBank/DDBJ databases">
        <title>Whole-genome analyses of novel actinobacteria.</title>
        <authorList>
            <person name="Sahin N."/>
            <person name="Tokatli A."/>
        </authorList>
    </citation>
    <scope>NUCLEOTIDE SEQUENCE [LARGE SCALE GENOMIC DNA]</scope>
    <source>
        <strain evidence="3 4">YC419</strain>
    </source>
</reference>